<comment type="caution">
    <text evidence="8">The sequence shown here is derived from an EMBL/GenBank/DDBJ whole genome shotgun (WGS) entry which is preliminary data.</text>
</comment>
<evidence type="ECO:0000256" key="2">
    <source>
        <dbReference type="ARBA" id="ARBA00011255"/>
    </source>
</evidence>
<dbReference type="Pfam" id="PF02465">
    <property type="entry name" value="FliD_N"/>
    <property type="match status" value="1"/>
</dbReference>
<dbReference type="OrthoDB" id="9810816at2"/>
<dbReference type="GO" id="GO:0007155">
    <property type="term" value="P:cell adhesion"/>
    <property type="evidence" value="ECO:0007669"/>
    <property type="project" value="InterPro"/>
</dbReference>
<dbReference type="GO" id="GO:0009421">
    <property type="term" value="C:bacterial-type flagellum filament cap"/>
    <property type="evidence" value="ECO:0007669"/>
    <property type="project" value="InterPro"/>
</dbReference>
<evidence type="ECO:0000256" key="3">
    <source>
        <dbReference type="ARBA" id="ARBA00023054"/>
    </source>
</evidence>
<evidence type="ECO:0000256" key="4">
    <source>
        <dbReference type="ARBA" id="ARBA00023143"/>
    </source>
</evidence>
<name>A0A4Y9SAG6_9BURK</name>
<keyword evidence="8" id="KW-0966">Cell projection</keyword>
<feature type="domain" description="Flagellar hook-associated protein 2 C-terminal" evidence="7">
    <location>
        <begin position="775"/>
        <end position="848"/>
    </location>
</feature>
<evidence type="ECO:0000313" key="8">
    <source>
        <dbReference type="EMBL" id="TFW18629.1"/>
    </source>
</evidence>
<dbReference type="Pfam" id="PF07195">
    <property type="entry name" value="FliD_C"/>
    <property type="match status" value="2"/>
</dbReference>
<evidence type="ECO:0000256" key="5">
    <source>
        <dbReference type="RuleBase" id="RU362066"/>
    </source>
</evidence>
<gene>
    <name evidence="8" type="ORF">E4L96_12805</name>
</gene>
<comment type="function">
    <text evidence="5">Required for morphogenesis and for the elongation of the flagellar filament by facilitating polymerization of the flagellin monomers at the tip of growing filament. Forms a capping structure, which prevents flagellin subunits (transported through the central channel of the flagellum) from leaking out without polymerization at the distal end.</text>
</comment>
<evidence type="ECO:0000256" key="1">
    <source>
        <dbReference type="ARBA" id="ARBA00009764"/>
    </source>
</evidence>
<comment type="subcellular location">
    <subcellularLocation>
        <location evidence="5">Secreted</location>
    </subcellularLocation>
    <subcellularLocation>
        <location evidence="5">Bacterial flagellum</location>
    </subcellularLocation>
</comment>
<keyword evidence="4 5" id="KW-0975">Bacterial flagellum</keyword>
<dbReference type="Proteomes" id="UP000298438">
    <property type="component" value="Unassembled WGS sequence"/>
</dbReference>
<dbReference type="GO" id="GO:0005576">
    <property type="term" value="C:extracellular region"/>
    <property type="evidence" value="ECO:0007669"/>
    <property type="project" value="UniProtKB-SubCell"/>
</dbReference>
<dbReference type="GO" id="GO:0071973">
    <property type="term" value="P:bacterial-type flagellum-dependent cell motility"/>
    <property type="evidence" value="ECO:0007669"/>
    <property type="project" value="TreeGrafter"/>
</dbReference>
<comment type="similarity">
    <text evidence="1 5">Belongs to the FliD family.</text>
</comment>
<dbReference type="PANTHER" id="PTHR30288:SF0">
    <property type="entry name" value="FLAGELLAR HOOK-ASSOCIATED PROTEIN 2"/>
    <property type="match status" value="1"/>
</dbReference>
<feature type="domain" description="Flagellar hook-associated protein 2 C-terminal" evidence="7">
    <location>
        <begin position="436"/>
        <end position="592"/>
    </location>
</feature>
<dbReference type="InterPro" id="IPR010809">
    <property type="entry name" value="FliD_C"/>
</dbReference>
<dbReference type="GO" id="GO:0009424">
    <property type="term" value="C:bacterial-type flagellum hook"/>
    <property type="evidence" value="ECO:0007669"/>
    <property type="project" value="UniProtKB-UniRule"/>
</dbReference>
<accession>A0A4Y9SAG6</accession>
<keyword evidence="8" id="KW-0282">Flagellum</keyword>
<dbReference type="InterPro" id="IPR003481">
    <property type="entry name" value="FliD_N"/>
</dbReference>
<dbReference type="PANTHER" id="PTHR30288">
    <property type="entry name" value="FLAGELLAR CAP/ASSEMBLY PROTEIN FLID"/>
    <property type="match status" value="1"/>
</dbReference>
<proteinExistence type="inferred from homology"/>
<keyword evidence="9" id="KW-1185">Reference proteome</keyword>
<evidence type="ECO:0000259" key="7">
    <source>
        <dbReference type="Pfam" id="PF07195"/>
    </source>
</evidence>
<dbReference type="InterPro" id="IPR040026">
    <property type="entry name" value="FliD"/>
</dbReference>
<keyword evidence="5" id="KW-0964">Secreted</keyword>
<sequence length="867" mass="86812">MAVEAQPLTQMAAKVTALQTKVKAFGTLTSAVSSFQAALSGLTKAASFQSLTALSTNTDVLVGSASAKAVPGNYSINVNQIAQAQTLTSGGRSSLTAAIGGGAATRITFQFGAASGNFGVLAGALPASVATGGITPGALTLNGTVIDTDATTTDPAKLVNAINAKATTTGVNAAQVATSSATLFGSGGASTFGAVDTSGTGTYALTVGGVEIAAQADGIAAGAGVTAASIDDALANDATLQANLNAAGISFTGKAADGTLRFTRKDGTGLAIDETVTGAVQGGIGTDSATVNSGSSVTAAASLTLLSQSGAPIVIGGSNPSLAGLTAGSAGSFLDAAFSQDNTRISGSVVIDATNNNLQGIRDAINKANIGVTATIVSDGSANPYHLVLSSSSTGAKSTMRIVAEGKDGGPVDADVQSLLAYDPAGTQNLTQNTAAQSTKLTVNGIAVTSETTSVSEAIQGVNLTIGTTGKANLNVAKDTAAVKANVTAFVKAYNDLNTAINQATSYDASTKAAGPLLGDASVRNLETSLRRQLGVSITGLENSALTTLSQVGIQFQKDGSLTLDSSKLDKAIADHFDDIAGLFGAVGKATDSLVQFSSSTSKTIPGDYAVNITALARQGSVQSENALAASIVIQPNTSWIVTLNQTDPATANRTQTVQLTAGTYTPEQLATLIQTSINGISAYSSNSLQVNANIDADGKLNLVSTQFGSVSKIAVSSSTGTAVSDIFGSAPVLVDGQDVAGTLGGKPAKGSGQFLTDDFGLKVQITGGATGDRGTVGFSQGYAYQLNNLANSYIGTDGLLGSRTTGLNASIKDIQKQQDRFSDRLTDIEKRYRAQYTALDSLISSMSATQSYLTQQLAALNANSKS</sequence>
<comment type="subunit">
    <text evidence="2 5">Homopentamer.</text>
</comment>
<organism evidence="8 9">
    <name type="scientific">Zemynaea arenosa</name>
    <dbReference type="NCBI Taxonomy" id="2561931"/>
    <lineage>
        <taxon>Bacteria</taxon>
        <taxon>Pseudomonadati</taxon>
        <taxon>Pseudomonadota</taxon>
        <taxon>Betaproteobacteria</taxon>
        <taxon>Burkholderiales</taxon>
        <taxon>Oxalobacteraceae</taxon>
        <taxon>Telluria group</taxon>
        <taxon>Zemynaea</taxon>
    </lineage>
</organism>
<keyword evidence="8" id="KW-0969">Cilium</keyword>
<reference evidence="8 9" key="1">
    <citation type="submission" date="2019-03" db="EMBL/GenBank/DDBJ databases">
        <title>Draft Genome Sequence of Massilia arenosa sp. nov., a Novel Massilia Species Isolated from a Sandy-loam Maize Soil.</title>
        <authorList>
            <person name="Raths R."/>
            <person name="Peta V."/>
            <person name="Bucking H."/>
        </authorList>
    </citation>
    <scope>NUCLEOTIDE SEQUENCE [LARGE SCALE GENOMIC DNA]</scope>
    <source>
        <strain evidence="8 9">MC02</strain>
    </source>
</reference>
<keyword evidence="3" id="KW-0175">Coiled coil</keyword>
<evidence type="ECO:0000259" key="6">
    <source>
        <dbReference type="Pfam" id="PF02465"/>
    </source>
</evidence>
<dbReference type="EMBL" id="SPVF01000158">
    <property type="protein sequence ID" value="TFW18629.1"/>
    <property type="molecule type" value="Genomic_DNA"/>
</dbReference>
<protein>
    <recommendedName>
        <fullName evidence="5">Flagellar hook-associated protein 2</fullName>
        <shortName evidence="5">HAP2</shortName>
    </recommendedName>
    <alternativeName>
        <fullName evidence="5">Flagellar cap protein</fullName>
    </alternativeName>
</protein>
<dbReference type="AlphaFoldDB" id="A0A4Y9SAG6"/>
<evidence type="ECO:0000313" key="9">
    <source>
        <dbReference type="Proteomes" id="UP000298438"/>
    </source>
</evidence>
<feature type="domain" description="Flagellar hook-associated protein 2 N-terminal" evidence="6">
    <location>
        <begin position="1"/>
        <end position="85"/>
    </location>
</feature>